<evidence type="ECO:0000313" key="2">
    <source>
        <dbReference type="EMBL" id="KAL0482876.1"/>
    </source>
</evidence>
<accession>A0AAW2YZE4</accession>
<dbReference type="Pfam" id="PF06694">
    <property type="entry name" value="Plant_NMP1"/>
    <property type="match status" value="1"/>
</dbReference>
<dbReference type="GO" id="GO:0051225">
    <property type="term" value="P:spindle assembly"/>
    <property type="evidence" value="ECO:0007669"/>
    <property type="project" value="TreeGrafter"/>
</dbReference>
<dbReference type="EMBL" id="JAOPGA020000904">
    <property type="protein sequence ID" value="KAL0482876.1"/>
    <property type="molecule type" value="Genomic_DNA"/>
</dbReference>
<feature type="coiled-coil region" evidence="1">
    <location>
        <begin position="173"/>
        <end position="207"/>
    </location>
</feature>
<keyword evidence="1" id="KW-0175">Coiled coil</keyword>
<evidence type="ECO:0000313" key="3">
    <source>
        <dbReference type="Proteomes" id="UP001431209"/>
    </source>
</evidence>
<dbReference type="InterPro" id="IPR029711">
    <property type="entry name" value="Haus7-like"/>
</dbReference>
<proteinExistence type="predicted"/>
<dbReference type="InterPro" id="IPR010604">
    <property type="entry name" value="Plant_AUG7"/>
</dbReference>
<evidence type="ECO:0000256" key="1">
    <source>
        <dbReference type="SAM" id="Coils"/>
    </source>
</evidence>
<dbReference type="PANTHER" id="PTHR14352">
    <property type="entry name" value="HAUS AUGMIN-LIKE COMPLEX SUBUNIT 7"/>
    <property type="match status" value="1"/>
</dbReference>
<sequence>MSNTDFLSESALRRIQSILDYQASYRLSHQTLCQSGNPRYDLMQHILLKYFSGGDEESFFPSHLLDTLKRAQSNDEREHVYLKCFSMLGICGQSDLSLIQGQCDAEKNYRLLNQLLDLVEAKKDLNFGQAQLIKDINFTKQIVQNGDRIFTKEYKLFNNDMLSRISEHKVPSQGEFKERINVSEKNLETLKQQVDELRQQHSLIDSDVNLDSAHTESIDDPVEQIISKLNTLGVLMQRFVTTFNQEFTPWVNQVQKTQNTSQSFDANTNILGPTSTQVLITFKKIDSVLVNLQTIQQMIAGITHGPVSQHIKRLLEDQQDLISDSALYELSSELDVLENSIMRLSGK</sequence>
<gene>
    <name evidence="2" type="ORF">AKO1_014170</name>
</gene>
<dbReference type="GO" id="GO:0031023">
    <property type="term" value="P:microtubule organizing center organization"/>
    <property type="evidence" value="ECO:0007669"/>
    <property type="project" value="TreeGrafter"/>
</dbReference>
<comment type="caution">
    <text evidence="2">The sequence shown here is derived from an EMBL/GenBank/DDBJ whole genome shotgun (WGS) entry which is preliminary data.</text>
</comment>
<dbReference type="Proteomes" id="UP001431209">
    <property type="component" value="Unassembled WGS sequence"/>
</dbReference>
<organism evidence="2 3">
    <name type="scientific">Acrasis kona</name>
    <dbReference type="NCBI Taxonomy" id="1008807"/>
    <lineage>
        <taxon>Eukaryota</taxon>
        <taxon>Discoba</taxon>
        <taxon>Heterolobosea</taxon>
        <taxon>Tetramitia</taxon>
        <taxon>Eutetramitia</taxon>
        <taxon>Acrasidae</taxon>
        <taxon>Acrasis</taxon>
    </lineage>
</organism>
<protein>
    <submittedName>
        <fullName evidence="2">Uncharacterized protein</fullName>
    </submittedName>
</protein>
<name>A0AAW2YZE4_9EUKA</name>
<reference evidence="2 3" key="1">
    <citation type="submission" date="2024-03" db="EMBL/GenBank/DDBJ databases">
        <title>The Acrasis kona genome and developmental transcriptomes reveal deep origins of eukaryotic multicellular pathways.</title>
        <authorList>
            <person name="Sheikh S."/>
            <person name="Fu C.-J."/>
            <person name="Brown M.W."/>
            <person name="Baldauf S.L."/>
        </authorList>
    </citation>
    <scope>NUCLEOTIDE SEQUENCE [LARGE SCALE GENOMIC DNA]</scope>
    <source>
        <strain evidence="2 3">ATCC MYA-3509</strain>
    </source>
</reference>
<dbReference type="GO" id="GO:0051011">
    <property type="term" value="F:microtubule minus-end binding"/>
    <property type="evidence" value="ECO:0007669"/>
    <property type="project" value="InterPro"/>
</dbReference>
<dbReference type="AlphaFoldDB" id="A0AAW2YZE4"/>
<keyword evidence="3" id="KW-1185">Reference proteome</keyword>
<dbReference type="PANTHER" id="PTHR14352:SF2">
    <property type="entry name" value="HAUS AUGMIN-LIKE COMPLEX SUBUNIT 7"/>
    <property type="match status" value="1"/>
</dbReference>
<dbReference type="GO" id="GO:0070652">
    <property type="term" value="C:HAUS complex"/>
    <property type="evidence" value="ECO:0007669"/>
    <property type="project" value="TreeGrafter"/>
</dbReference>